<name>A0ABP0Y3R4_9ROSI</name>
<evidence type="ECO:0000313" key="1">
    <source>
        <dbReference type="EMBL" id="CAK9313580.1"/>
    </source>
</evidence>
<gene>
    <name evidence="1" type="ORF">CITCOLO1_LOCUS5307</name>
</gene>
<dbReference type="Proteomes" id="UP001642487">
    <property type="component" value="Chromosome 11"/>
</dbReference>
<dbReference type="EMBL" id="OZ021745">
    <property type="protein sequence ID" value="CAK9313580.1"/>
    <property type="molecule type" value="Genomic_DNA"/>
</dbReference>
<evidence type="ECO:0000313" key="2">
    <source>
        <dbReference type="Proteomes" id="UP001642487"/>
    </source>
</evidence>
<proteinExistence type="predicted"/>
<sequence>MENEKAEKAACLKLQNVQAMFPLGFGTGFHFFDFDFDFDFDFGTNISDRPGLPIVLPFLFLMSQRFS</sequence>
<keyword evidence="2" id="KW-1185">Reference proteome</keyword>
<accession>A0ABP0Y3R4</accession>
<reference evidence="1 2" key="1">
    <citation type="submission" date="2024-03" db="EMBL/GenBank/DDBJ databases">
        <authorList>
            <person name="Gkanogiannis A."/>
            <person name="Becerra Lopez-Lavalle L."/>
        </authorList>
    </citation>
    <scope>NUCLEOTIDE SEQUENCE [LARGE SCALE GENOMIC DNA]</scope>
</reference>
<protein>
    <submittedName>
        <fullName evidence="1">Uncharacterized protein</fullName>
    </submittedName>
</protein>
<organism evidence="1 2">
    <name type="scientific">Citrullus colocynthis</name>
    <name type="common">colocynth</name>
    <dbReference type="NCBI Taxonomy" id="252529"/>
    <lineage>
        <taxon>Eukaryota</taxon>
        <taxon>Viridiplantae</taxon>
        <taxon>Streptophyta</taxon>
        <taxon>Embryophyta</taxon>
        <taxon>Tracheophyta</taxon>
        <taxon>Spermatophyta</taxon>
        <taxon>Magnoliopsida</taxon>
        <taxon>eudicotyledons</taxon>
        <taxon>Gunneridae</taxon>
        <taxon>Pentapetalae</taxon>
        <taxon>rosids</taxon>
        <taxon>fabids</taxon>
        <taxon>Cucurbitales</taxon>
        <taxon>Cucurbitaceae</taxon>
        <taxon>Benincaseae</taxon>
        <taxon>Citrullus</taxon>
    </lineage>
</organism>